<feature type="chain" id="PRO_5037019581" description="Outer membrane protein assembly factor BamB" evidence="5">
    <location>
        <begin position="21"/>
        <end position="386"/>
    </location>
</feature>
<dbReference type="InterPro" id="IPR018391">
    <property type="entry name" value="PQQ_b-propeller_rpt"/>
</dbReference>
<dbReference type="RefSeq" id="WP_190762985.1">
    <property type="nucleotide sequence ID" value="NZ_JACXLD010000002.1"/>
</dbReference>
<name>A0A927GWC6_9GAMM</name>
<keyword evidence="4" id="KW-0564">Palmitate</keyword>
<comment type="subunit">
    <text evidence="4">Part of the Bam complex.</text>
</comment>
<dbReference type="EMBL" id="JACXLD010000002">
    <property type="protein sequence ID" value="MBD2858289.1"/>
    <property type="molecule type" value="Genomic_DNA"/>
</dbReference>
<dbReference type="PANTHER" id="PTHR34512">
    <property type="entry name" value="CELL SURFACE PROTEIN"/>
    <property type="match status" value="1"/>
</dbReference>
<keyword evidence="4" id="KW-0449">Lipoprotein</keyword>
<dbReference type="SMART" id="SM00564">
    <property type="entry name" value="PQQ"/>
    <property type="match status" value="6"/>
</dbReference>
<dbReference type="Pfam" id="PF13360">
    <property type="entry name" value="PQQ_2"/>
    <property type="match status" value="1"/>
</dbReference>
<evidence type="ECO:0000256" key="5">
    <source>
        <dbReference type="SAM" id="SignalP"/>
    </source>
</evidence>
<keyword evidence="8" id="KW-1185">Reference proteome</keyword>
<dbReference type="HAMAP" id="MF_00923">
    <property type="entry name" value="OM_assembly_BamB"/>
    <property type="match status" value="1"/>
</dbReference>
<comment type="subcellular location">
    <subcellularLocation>
        <location evidence="4">Cell outer membrane</location>
        <topology evidence="4">Lipid-anchor</topology>
    </subcellularLocation>
</comment>
<evidence type="ECO:0000256" key="4">
    <source>
        <dbReference type="HAMAP-Rule" id="MF_00923"/>
    </source>
</evidence>
<dbReference type="GO" id="GO:0043165">
    <property type="term" value="P:Gram-negative-bacterium-type cell outer membrane assembly"/>
    <property type="evidence" value="ECO:0007669"/>
    <property type="project" value="UniProtKB-UniRule"/>
</dbReference>
<feature type="domain" description="Pyrrolo-quinoline quinone repeat" evidence="6">
    <location>
        <begin position="77"/>
        <end position="310"/>
    </location>
</feature>
<comment type="similarity">
    <text evidence="4">Belongs to the BamB family.</text>
</comment>
<dbReference type="AlphaFoldDB" id="A0A927GWC6"/>
<dbReference type="InterPro" id="IPR017687">
    <property type="entry name" value="BamB"/>
</dbReference>
<dbReference type="GO" id="GO:0009279">
    <property type="term" value="C:cell outer membrane"/>
    <property type="evidence" value="ECO:0007669"/>
    <property type="project" value="UniProtKB-SubCell"/>
</dbReference>
<sequence length="386" mass="41185">MKMAQAVRLLAAIFLGLSLAACSSTPSSSEPAKLVDFKEEKRLKKVWSRSIGDGQGKAYHRITPVIDGEEIFIAAHDGVVAAYTTAKGKKVWKRSHDLNISGGVGVGGAMVFVGTSDGEVVALDRLTGDIVWKTAVQGEVLSAPASNGSVVVAQTYSGQVHGFDIVDGKMLWTYNAQVPRLTLRGTSTPVIVRDTVLVGLANGRVAALDVDSGSVRWEQRVSVPQGSTEIERLVDVDGRLLLTEGDQIVVATAYQGKLLAVDIAGGRPLWAKDASSYVGATEALGNIYVVDDQGTISAVSDGGRTINWTQTQLARRELSEPLAQSGSIVVGDYEGYLHLIAQIDGHLEGRDRIDSSGMRAPMASDAERIYVYSNDGKLAAYRIVQR</sequence>
<protein>
    <recommendedName>
        <fullName evidence="4">Outer membrane protein assembly factor BamB</fullName>
    </recommendedName>
</protein>
<gene>
    <name evidence="4 7" type="primary">bamB</name>
    <name evidence="7" type="ORF">IB286_04645</name>
</gene>
<dbReference type="SUPFAM" id="SSF50998">
    <property type="entry name" value="Quinoprotein alcohol dehydrogenase-like"/>
    <property type="match status" value="1"/>
</dbReference>
<dbReference type="PROSITE" id="PS51257">
    <property type="entry name" value="PROKAR_LIPOPROTEIN"/>
    <property type="match status" value="1"/>
</dbReference>
<evidence type="ECO:0000259" key="6">
    <source>
        <dbReference type="Pfam" id="PF13360"/>
    </source>
</evidence>
<comment type="caution">
    <text evidence="7">The sequence shown here is derived from an EMBL/GenBank/DDBJ whole genome shotgun (WGS) entry which is preliminary data.</text>
</comment>
<accession>A0A927GWC6</accession>
<dbReference type="Proteomes" id="UP000610558">
    <property type="component" value="Unassembled WGS sequence"/>
</dbReference>
<comment type="function">
    <text evidence="4">Part of the outer membrane protein assembly complex, which is involved in assembly and insertion of beta-barrel proteins into the outer membrane.</text>
</comment>
<dbReference type="InterPro" id="IPR002372">
    <property type="entry name" value="PQQ_rpt_dom"/>
</dbReference>
<reference evidence="7" key="1">
    <citation type="submission" date="2020-09" db="EMBL/GenBank/DDBJ databases">
        <authorList>
            <person name="Yoon J.-W."/>
        </authorList>
    </citation>
    <scope>NUCLEOTIDE SEQUENCE</scope>
    <source>
        <strain evidence="7">KMU-158</strain>
    </source>
</reference>
<dbReference type="InterPro" id="IPR015943">
    <property type="entry name" value="WD40/YVTN_repeat-like_dom_sf"/>
</dbReference>
<keyword evidence="2 4" id="KW-0472">Membrane</keyword>
<evidence type="ECO:0000256" key="2">
    <source>
        <dbReference type="ARBA" id="ARBA00023136"/>
    </source>
</evidence>
<dbReference type="GO" id="GO:0051205">
    <property type="term" value="P:protein insertion into membrane"/>
    <property type="evidence" value="ECO:0007669"/>
    <property type="project" value="UniProtKB-UniRule"/>
</dbReference>
<dbReference type="PANTHER" id="PTHR34512:SF30">
    <property type="entry name" value="OUTER MEMBRANE PROTEIN ASSEMBLY FACTOR BAMB"/>
    <property type="match status" value="1"/>
</dbReference>
<evidence type="ECO:0000313" key="7">
    <source>
        <dbReference type="EMBL" id="MBD2858289.1"/>
    </source>
</evidence>
<dbReference type="InterPro" id="IPR011047">
    <property type="entry name" value="Quinoprotein_ADH-like_sf"/>
</dbReference>
<feature type="signal peptide" evidence="5">
    <location>
        <begin position="1"/>
        <end position="20"/>
    </location>
</feature>
<organism evidence="7 8">
    <name type="scientific">Spongiibacter pelagi</name>
    <dbReference type="NCBI Taxonomy" id="2760804"/>
    <lineage>
        <taxon>Bacteria</taxon>
        <taxon>Pseudomonadati</taxon>
        <taxon>Pseudomonadota</taxon>
        <taxon>Gammaproteobacteria</taxon>
        <taxon>Cellvibrionales</taxon>
        <taxon>Spongiibacteraceae</taxon>
        <taxon>Spongiibacter</taxon>
    </lineage>
</organism>
<dbReference type="NCBIfam" id="TIGR03300">
    <property type="entry name" value="assembly_YfgL"/>
    <property type="match status" value="1"/>
</dbReference>
<evidence type="ECO:0000313" key="8">
    <source>
        <dbReference type="Proteomes" id="UP000610558"/>
    </source>
</evidence>
<keyword evidence="1 4" id="KW-0732">Signal</keyword>
<evidence type="ECO:0000256" key="3">
    <source>
        <dbReference type="ARBA" id="ARBA00023237"/>
    </source>
</evidence>
<dbReference type="Gene3D" id="2.130.10.10">
    <property type="entry name" value="YVTN repeat-like/Quinoprotein amine dehydrogenase"/>
    <property type="match status" value="1"/>
</dbReference>
<proteinExistence type="inferred from homology"/>
<keyword evidence="3 4" id="KW-0998">Cell outer membrane</keyword>
<evidence type="ECO:0000256" key="1">
    <source>
        <dbReference type="ARBA" id="ARBA00022729"/>
    </source>
</evidence>